<gene>
    <name evidence="2" type="ORF">Cop2CBH44_03180</name>
</gene>
<feature type="chain" id="PRO_5029020772" evidence="1">
    <location>
        <begin position="20"/>
        <end position="155"/>
    </location>
</feature>
<protein>
    <submittedName>
        <fullName evidence="2">Copper homeostasis protein</fullName>
    </submittedName>
</protein>
<reference evidence="3" key="1">
    <citation type="submission" date="2020-07" db="EMBL/GenBank/DDBJ databases">
        <title>Complete genome sequencing of Coprobacter sp. strain 2CBH44.</title>
        <authorList>
            <person name="Sakamoto M."/>
            <person name="Murakami T."/>
            <person name="Mori H."/>
        </authorList>
    </citation>
    <scope>NUCLEOTIDE SEQUENCE [LARGE SCALE GENOMIC DNA]</scope>
    <source>
        <strain evidence="3">2CBH44</strain>
    </source>
</reference>
<keyword evidence="3" id="KW-1185">Reference proteome</keyword>
<keyword evidence="1" id="KW-0732">Signal</keyword>
<evidence type="ECO:0000313" key="2">
    <source>
        <dbReference type="EMBL" id="BCI61965.1"/>
    </source>
</evidence>
<organism evidence="2 3">
    <name type="scientific">Coprobacter secundus subsp. similis</name>
    <dbReference type="NCBI Taxonomy" id="2751153"/>
    <lineage>
        <taxon>Bacteria</taxon>
        <taxon>Pseudomonadati</taxon>
        <taxon>Bacteroidota</taxon>
        <taxon>Bacteroidia</taxon>
        <taxon>Bacteroidales</taxon>
        <taxon>Barnesiellaceae</taxon>
        <taxon>Coprobacter</taxon>
    </lineage>
</organism>
<accession>A0A7G1HQH7</accession>
<feature type="signal peptide" evidence="1">
    <location>
        <begin position="1"/>
        <end position="19"/>
    </location>
</feature>
<dbReference type="RefSeq" id="WP_021930777.1">
    <property type="nucleotide sequence ID" value="NZ_AP023322.1"/>
</dbReference>
<sequence length="155" mass="16705">MKKLIYFFALLGIVSMASCSGKSNNASTTEVVMVTDSLVPDTATIAVYEGILPGADVAGIQYVLELGQTANGDSVYQLSMTYLGANKGKDTTFIQEGQWGIIKNGKISPKSSSIFQLNDSAGVVFNFLDMNDSIIMLGQDMKLPQSKLNYSLKKK</sequence>
<dbReference type="Proteomes" id="UP000594042">
    <property type="component" value="Chromosome"/>
</dbReference>
<dbReference type="Pfam" id="PF04170">
    <property type="entry name" value="NlpE"/>
    <property type="match status" value="1"/>
</dbReference>
<evidence type="ECO:0000313" key="3">
    <source>
        <dbReference type="Proteomes" id="UP000594042"/>
    </source>
</evidence>
<dbReference type="PROSITE" id="PS51257">
    <property type="entry name" value="PROKAR_LIPOPROTEIN"/>
    <property type="match status" value="1"/>
</dbReference>
<dbReference type="KEGG" id="copr:Cop2CBH44_03180"/>
<proteinExistence type="predicted"/>
<dbReference type="InterPro" id="IPR007298">
    <property type="entry name" value="Cu-R_lipoprotein_NlpE"/>
</dbReference>
<dbReference type="AlphaFoldDB" id="A0A7G1HQH7"/>
<dbReference type="EMBL" id="AP023322">
    <property type="protein sequence ID" value="BCI61965.1"/>
    <property type="molecule type" value="Genomic_DNA"/>
</dbReference>
<dbReference type="Gene3D" id="2.40.128.640">
    <property type="match status" value="1"/>
</dbReference>
<evidence type="ECO:0000256" key="1">
    <source>
        <dbReference type="SAM" id="SignalP"/>
    </source>
</evidence>
<name>A0A7G1HQH7_9BACT</name>